<evidence type="ECO:0000313" key="1">
    <source>
        <dbReference type="EMBL" id="KAK9298665.1"/>
    </source>
</evidence>
<name>A0AAW0ZLS1_9HYME</name>
<gene>
    <name evidence="1" type="ORF">QLX08_008085</name>
</gene>
<reference evidence="1 2" key="1">
    <citation type="submission" date="2024-05" db="EMBL/GenBank/DDBJ databases">
        <title>The nuclear and mitochondrial genome assemblies of Tetragonisca angustula (Apidae: Meliponini), a tiny yet remarkable pollinator in the Neotropics.</title>
        <authorList>
            <person name="Ferrari R."/>
            <person name="Ricardo P.C."/>
            <person name="Dias F.C."/>
            <person name="Araujo N.S."/>
            <person name="Soares D.O."/>
            <person name="Zhou Q.-S."/>
            <person name="Zhu C.-D."/>
            <person name="Coutinho L."/>
            <person name="Airas M.C."/>
            <person name="Batista T.M."/>
        </authorList>
    </citation>
    <scope>NUCLEOTIDE SEQUENCE [LARGE SCALE GENOMIC DNA]</scope>
    <source>
        <strain evidence="1">ASF017062</strain>
        <tissue evidence="1">Abdomen</tissue>
    </source>
</reference>
<keyword evidence="2" id="KW-1185">Reference proteome</keyword>
<organism evidence="1 2">
    <name type="scientific">Tetragonisca angustula</name>
    <dbReference type="NCBI Taxonomy" id="166442"/>
    <lineage>
        <taxon>Eukaryota</taxon>
        <taxon>Metazoa</taxon>
        <taxon>Ecdysozoa</taxon>
        <taxon>Arthropoda</taxon>
        <taxon>Hexapoda</taxon>
        <taxon>Insecta</taxon>
        <taxon>Pterygota</taxon>
        <taxon>Neoptera</taxon>
        <taxon>Endopterygota</taxon>
        <taxon>Hymenoptera</taxon>
        <taxon>Apocrita</taxon>
        <taxon>Aculeata</taxon>
        <taxon>Apoidea</taxon>
        <taxon>Anthophila</taxon>
        <taxon>Apidae</taxon>
        <taxon>Tetragonisca</taxon>
    </lineage>
</organism>
<proteinExistence type="predicted"/>
<dbReference type="EMBL" id="JAWNGG020000170">
    <property type="protein sequence ID" value="KAK9298665.1"/>
    <property type="molecule type" value="Genomic_DNA"/>
</dbReference>
<protein>
    <submittedName>
        <fullName evidence="1">Uncharacterized protein</fullName>
    </submittedName>
</protein>
<dbReference type="Proteomes" id="UP001432146">
    <property type="component" value="Unassembled WGS sequence"/>
</dbReference>
<evidence type="ECO:0000313" key="2">
    <source>
        <dbReference type="Proteomes" id="UP001432146"/>
    </source>
</evidence>
<accession>A0AAW0ZLS1</accession>
<dbReference type="AlphaFoldDB" id="A0AAW0ZLS1"/>
<sequence>MSQQGPDSNLEAEAEIKISRRQTTLGGALSPTRDNFVSRLRGATAVDGAGNEIRGTEFRGGASRQPPQEAVTARLPFNFTRLELGHVILDGPAQFSKKILEIPRSCFGS</sequence>
<comment type="caution">
    <text evidence="1">The sequence shown here is derived from an EMBL/GenBank/DDBJ whole genome shotgun (WGS) entry which is preliminary data.</text>
</comment>